<comment type="caution">
    <text evidence="1">The sequence shown here is derived from an EMBL/GenBank/DDBJ whole genome shotgun (WGS) entry which is preliminary data.</text>
</comment>
<sequence>MALAFHAAVQEGNAAVQWCEAYGGQDAGVGDAVDVADEGIAGVLGWAALATVELELVGKFRVDDFPGGSAESPLGAH</sequence>
<evidence type="ECO:0000313" key="1">
    <source>
        <dbReference type="EMBL" id="GAA1245007.1"/>
    </source>
</evidence>
<proteinExistence type="predicted"/>
<reference evidence="1 2" key="1">
    <citation type="journal article" date="2019" name="Int. J. Syst. Evol. Microbiol.">
        <title>The Global Catalogue of Microorganisms (GCM) 10K type strain sequencing project: providing services to taxonomists for standard genome sequencing and annotation.</title>
        <authorList>
            <consortium name="The Broad Institute Genomics Platform"/>
            <consortium name="The Broad Institute Genome Sequencing Center for Infectious Disease"/>
            <person name="Wu L."/>
            <person name="Ma J."/>
        </authorList>
    </citation>
    <scope>NUCLEOTIDE SEQUENCE [LARGE SCALE GENOMIC DNA]</scope>
    <source>
        <strain evidence="1 2">JCM 13004</strain>
    </source>
</reference>
<accession>A0ABN1WIH0</accession>
<evidence type="ECO:0000313" key="2">
    <source>
        <dbReference type="Proteomes" id="UP001500037"/>
    </source>
</evidence>
<organism evidence="1 2">
    <name type="scientific">Kitasatospora nipponensis</name>
    <dbReference type="NCBI Taxonomy" id="258049"/>
    <lineage>
        <taxon>Bacteria</taxon>
        <taxon>Bacillati</taxon>
        <taxon>Actinomycetota</taxon>
        <taxon>Actinomycetes</taxon>
        <taxon>Kitasatosporales</taxon>
        <taxon>Streptomycetaceae</taxon>
        <taxon>Kitasatospora</taxon>
    </lineage>
</organism>
<gene>
    <name evidence="1" type="ORF">GCM10009665_39840</name>
</gene>
<protein>
    <submittedName>
        <fullName evidence="1">Uncharacterized protein</fullName>
    </submittedName>
</protein>
<keyword evidence="2" id="KW-1185">Reference proteome</keyword>
<dbReference type="EMBL" id="BAAALF010000069">
    <property type="protein sequence ID" value="GAA1245007.1"/>
    <property type="molecule type" value="Genomic_DNA"/>
</dbReference>
<dbReference type="Proteomes" id="UP001500037">
    <property type="component" value="Unassembled WGS sequence"/>
</dbReference>
<name>A0ABN1WIH0_9ACTN</name>